<dbReference type="InterPro" id="IPR014729">
    <property type="entry name" value="Rossmann-like_a/b/a_fold"/>
</dbReference>
<accession>A0A6B0T156</accession>
<evidence type="ECO:0000256" key="1">
    <source>
        <dbReference type="ARBA" id="ARBA00008791"/>
    </source>
</evidence>
<evidence type="ECO:0000259" key="2">
    <source>
        <dbReference type="Pfam" id="PF00582"/>
    </source>
</evidence>
<dbReference type="PANTHER" id="PTHR46268">
    <property type="entry name" value="STRESS RESPONSE PROTEIN NHAX"/>
    <property type="match status" value="1"/>
</dbReference>
<reference evidence="3 4" key="1">
    <citation type="submission" date="2019-12" db="EMBL/GenBank/DDBJ databases">
        <title>Isolation and characterization of three novel carbon monoxide-oxidizing members of Halobacteria from salione crusts and soils.</title>
        <authorList>
            <person name="Myers M.R."/>
            <person name="King G.M."/>
        </authorList>
    </citation>
    <scope>NUCLEOTIDE SEQUENCE [LARGE SCALE GENOMIC DNA]</scope>
    <source>
        <strain evidence="3 4">WSA2</strain>
    </source>
</reference>
<gene>
    <name evidence="3" type="ORF">GRX01_14345</name>
</gene>
<organism evidence="3 4">
    <name type="scientific">Halobaculum saliterrae</name>
    <dbReference type="NCBI Taxonomy" id="2073113"/>
    <lineage>
        <taxon>Archaea</taxon>
        <taxon>Methanobacteriati</taxon>
        <taxon>Methanobacteriota</taxon>
        <taxon>Stenosarchaea group</taxon>
        <taxon>Halobacteria</taxon>
        <taxon>Halobacteriales</taxon>
        <taxon>Haloferacaceae</taxon>
        <taxon>Halobaculum</taxon>
    </lineage>
</organism>
<dbReference type="Pfam" id="PF00582">
    <property type="entry name" value="Usp"/>
    <property type="match status" value="1"/>
</dbReference>
<comment type="similarity">
    <text evidence="1">Belongs to the universal stress protein A family.</text>
</comment>
<proteinExistence type="inferred from homology"/>
<name>A0A6B0T156_9EURY</name>
<keyword evidence="4" id="KW-1185">Reference proteome</keyword>
<evidence type="ECO:0000313" key="4">
    <source>
        <dbReference type="Proteomes" id="UP000437065"/>
    </source>
</evidence>
<protein>
    <submittedName>
        <fullName evidence="3">Universal stress protein</fullName>
    </submittedName>
</protein>
<dbReference type="EMBL" id="WUUS01000009">
    <property type="protein sequence ID" value="MXR42513.1"/>
    <property type="molecule type" value="Genomic_DNA"/>
</dbReference>
<feature type="domain" description="UspA" evidence="2">
    <location>
        <begin position="14"/>
        <end position="145"/>
    </location>
</feature>
<dbReference type="Proteomes" id="UP000437065">
    <property type="component" value="Unassembled WGS sequence"/>
</dbReference>
<dbReference type="PANTHER" id="PTHR46268:SF6">
    <property type="entry name" value="UNIVERSAL STRESS PROTEIN UP12"/>
    <property type="match status" value="1"/>
</dbReference>
<dbReference type="AlphaFoldDB" id="A0A6B0T156"/>
<evidence type="ECO:0000313" key="3">
    <source>
        <dbReference type="EMBL" id="MXR42513.1"/>
    </source>
</evidence>
<dbReference type="InterPro" id="IPR006016">
    <property type="entry name" value="UspA"/>
</dbReference>
<dbReference type="Gene3D" id="3.40.50.620">
    <property type="entry name" value="HUPs"/>
    <property type="match status" value="1"/>
</dbReference>
<comment type="caution">
    <text evidence="3">The sequence shown here is derived from an EMBL/GenBank/DDBJ whole genome shotgun (WGS) entry which is preliminary data.</text>
</comment>
<sequence length="147" mass="15513">MTIETILLTVKRDDGDRLDYMTEEAIGLAAQVGADVVVAHVFESQSSVNESLARLEGVDGTPTDVARRLGSVRRATKAIEAAGVEFRVEGVVGDPGEAIADLATRVGADRVFVGGRKRSPTGKAVFGSTAQQILLSAPCPVTFVREE</sequence>
<dbReference type="SUPFAM" id="SSF52402">
    <property type="entry name" value="Adenine nucleotide alpha hydrolases-like"/>
    <property type="match status" value="1"/>
</dbReference>
<dbReference type="OrthoDB" id="271068at2157"/>
<dbReference type="RefSeq" id="WP_159668908.1">
    <property type="nucleotide sequence ID" value="NZ_WUUS01000009.1"/>
</dbReference>
<dbReference type="CDD" id="cd00293">
    <property type="entry name" value="USP-like"/>
    <property type="match status" value="1"/>
</dbReference>